<reference evidence="4" key="5">
    <citation type="submission" date="2025-09" db="UniProtKB">
        <authorList>
            <consortium name="Ensembl"/>
        </authorList>
    </citation>
    <scope>IDENTIFICATION</scope>
</reference>
<proteinExistence type="predicted"/>
<dbReference type="Proteomes" id="UP000314983">
    <property type="component" value="Chromosome 1"/>
</dbReference>
<dbReference type="PANTHER" id="PTHR18871">
    <property type="entry name" value="CENTROSOMAL PROTEIN OF 112 KDA"/>
    <property type="match status" value="1"/>
</dbReference>
<dbReference type="PANTHER" id="PTHR18871:SF2">
    <property type="entry name" value="CENTROSOMAL PROTEIN OF 112 KDA"/>
    <property type="match status" value="1"/>
</dbReference>
<dbReference type="AlphaFoldDB" id="A0A4W4DQA9"/>
<feature type="coiled-coil region" evidence="1">
    <location>
        <begin position="487"/>
        <end position="572"/>
    </location>
</feature>
<evidence type="ECO:0000259" key="3">
    <source>
        <dbReference type="Pfam" id="PF14846"/>
    </source>
</evidence>
<reference evidence="4" key="3">
    <citation type="submission" date="2020-05" db="EMBL/GenBank/DDBJ databases">
        <title>Electrophorus electricus (electric eel) genome, fEleEle1, primary haplotype.</title>
        <authorList>
            <person name="Myers G."/>
            <person name="Meyer A."/>
            <person name="Fedrigo O."/>
            <person name="Formenti G."/>
            <person name="Rhie A."/>
            <person name="Tracey A."/>
            <person name="Sims Y."/>
            <person name="Jarvis E.D."/>
        </authorList>
    </citation>
    <scope>NUCLEOTIDE SEQUENCE [LARGE SCALE GENOMIC DNA]</scope>
</reference>
<keyword evidence="5" id="KW-1185">Reference proteome</keyword>
<feature type="coiled-coil region" evidence="1">
    <location>
        <begin position="198"/>
        <end position="261"/>
    </location>
</feature>
<organism evidence="4 5">
    <name type="scientific">Electrophorus electricus</name>
    <name type="common">Electric eel</name>
    <name type="synonym">Gymnotus electricus</name>
    <dbReference type="NCBI Taxonomy" id="8005"/>
    <lineage>
        <taxon>Eukaryota</taxon>
        <taxon>Metazoa</taxon>
        <taxon>Chordata</taxon>
        <taxon>Craniata</taxon>
        <taxon>Vertebrata</taxon>
        <taxon>Euteleostomi</taxon>
        <taxon>Actinopterygii</taxon>
        <taxon>Neopterygii</taxon>
        <taxon>Teleostei</taxon>
        <taxon>Ostariophysi</taxon>
        <taxon>Gymnotiformes</taxon>
        <taxon>Gymnotoidei</taxon>
        <taxon>Gymnotidae</taxon>
        <taxon>Electrophorus</taxon>
    </lineage>
</organism>
<feature type="domain" description="DUF4485" evidence="3">
    <location>
        <begin position="11"/>
        <end position="96"/>
    </location>
</feature>
<dbReference type="GeneTree" id="ENSGT00390000006544"/>
<feature type="coiled-coil region" evidence="1">
    <location>
        <begin position="289"/>
        <end position="437"/>
    </location>
</feature>
<evidence type="ECO:0000313" key="4">
    <source>
        <dbReference type="Ensembl" id="ENSEEEP00000001346.2"/>
    </source>
</evidence>
<feature type="compositionally biased region" description="Basic and acidic residues" evidence="2">
    <location>
        <begin position="743"/>
        <end position="763"/>
    </location>
</feature>
<evidence type="ECO:0000313" key="5">
    <source>
        <dbReference type="Proteomes" id="UP000314983"/>
    </source>
</evidence>
<protein>
    <recommendedName>
        <fullName evidence="3">DUF4485 domain-containing protein</fullName>
    </recommendedName>
</protein>
<dbReference type="InterPro" id="IPR055310">
    <property type="entry name" value="CEP112"/>
</dbReference>
<reference evidence="4" key="4">
    <citation type="submission" date="2025-08" db="UniProtKB">
        <authorList>
            <consortium name="Ensembl"/>
        </authorList>
    </citation>
    <scope>IDENTIFICATION</scope>
</reference>
<evidence type="ECO:0000256" key="1">
    <source>
        <dbReference type="SAM" id="Coils"/>
    </source>
</evidence>
<dbReference type="Pfam" id="PF14846">
    <property type="entry name" value="DUF4485"/>
    <property type="match status" value="1"/>
</dbReference>
<gene>
    <name evidence="4" type="primary">CEP112</name>
</gene>
<feature type="region of interest" description="Disordered" evidence="2">
    <location>
        <begin position="737"/>
        <end position="763"/>
    </location>
</feature>
<sequence>MSKEDDSLESLDSEFDHFLVDMKPYVLRRPHKSERQRCALWIKKLCDPVASGSGLRGRKNRNVYARLLLQMLRRGVLEGPFAHKPEAGTLKTLPTYMSIYFDEPLGARGLGPTTLPDWVSGELAYEDEMWSSLAKDSSSLLNAQRYDIYYQYRNSHCKCCYSSLSSQIEMRTKVLEAKHQEEKLKLQQRHDADVQKILERKNGEIEELKSLHRTKQKEADEVVRALQKKVQSLLRESQVIRQSKEEQIAELKKMADQSADSLKNDWEKKLHAAVTQMEQEKFELQKKHTDNIQELLEDTTQRLAKMEAEYRAQLQATEQTVRELETRVKQLSVEVENGNLLRQKVTQEKAELEIHIAAISAELQEANRRNTSLQRENSVQREQHEEALQKLEVKHDADISHFHQEHALSAVKASEVIEDLERLVSQLKLQLKDSEHRRQKQIRVSKHHAWVYASRLYNTGSTTFALLSACYRLLDPMEREEQLSRLRDSQRQQMLQAESALDSFKKQLEISSEKAYADLKQQMERVEADLSHSKLLREKQTKEFGHQLEDLQQRYEQQIVELKLQYEQERSHLFQQHNAEKDSLVQDHQREIGSLQQQTRAAMLQHQAQTQEWRKRDAQSISELEAQVQSLREEVLAAHSQRKQQLAELGVLREEERQQAAREQEAALDRLRTEMERARLDLEKIHAAERDLAQEKANSRLKQLEKEYSQKLAKSAQAMTELQTALCSVKEESKQRQQAQQRQLEETQAHWDEERRQLSRDAERASKALQERVEALQRQLHAAEKLLLSRDLEFQEQITRIRQQYEMKIKGLMPVELRQELEDTITSLKSQARNTHTLKHITAMWMHTSAHRLHSLLSPQNSKSCKSLQQAETYVL</sequence>
<reference evidence="5" key="1">
    <citation type="journal article" date="2014" name="Science">
        <title>Nonhuman genetics. Genomic basis for the convergent evolution of electric organs.</title>
        <authorList>
            <person name="Gallant J.R."/>
            <person name="Traeger L.L."/>
            <person name="Volkening J.D."/>
            <person name="Moffett H."/>
            <person name="Chen P.H."/>
            <person name="Novina C.D."/>
            <person name="Phillips G.N.Jr."/>
            <person name="Anand R."/>
            <person name="Wells G.B."/>
            <person name="Pinch M."/>
            <person name="Guth R."/>
            <person name="Unguez G.A."/>
            <person name="Albert J.S."/>
            <person name="Zakon H.H."/>
            <person name="Samanta M.P."/>
            <person name="Sussman M.R."/>
        </authorList>
    </citation>
    <scope>NUCLEOTIDE SEQUENCE [LARGE SCALE GENOMIC DNA]</scope>
</reference>
<keyword evidence="1" id="KW-0175">Coiled coil</keyword>
<reference evidence="5" key="2">
    <citation type="journal article" date="2017" name="Sci. Adv.">
        <title>A tail of two voltages: Proteomic comparison of the three electric organs of the electric eel.</title>
        <authorList>
            <person name="Traeger L.L."/>
            <person name="Sabat G."/>
            <person name="Barrett-Wilt G.A."/>
            <person name="Wells G.B."/>
            <person name="Sussman M.R."/>
        </authorList>
    </citation>
    <scope>NUCLEOTIDE SEQUENCE [LARGE SCALE GENOMIC DNA]</scope>
</reference>
<dbReference type="OMA" id="RMHEKEX"/>
<dbReference type="Ensembl" id="ENSEEET00000001378.2">
    <property type="protein sequence ID" value="ENSEEEP00000001346.2"/>
    <property type="gene ID" value="ENSEEEG00000000836.2"/>
</dbReference>
<accession>A0A4W4DQA9</accession>
<evidence type="ECO:0000256" key="2">
    <source>
        <dbReference type="SAM" id="MobiDB-lite"/>
    </source>
</evidence>
<name>A0A4W4DQA9_ELEEL</name>
<dbReference type="STRING" id="8005.ENSEEEP00000001346"/>
<dbReference type="InterPro" id="IPR027831">
    <property type="entry name" value="DUF4485"/>
</dbReference>